<accession>A0A8J2WDQ1</accession>
<dbReference type="Proteomes" id="UP000789390">
    <property type="component" value="Unassembled WGS sequence"/>
</dbReference>
<keyword evidence="2" id="KW-1185">Reference proteome</keyword>
<protein>
    <submittedName>
        <fullName evidence="1">Uncharacterized protein</fullName>
    </submittedName>
</protein>
<evidence type="ECO:0000313" key="1">
    <source>
        <dbReference type="EMBL" id="CAH0103238.1"/>
    </source>
</evidence>
<comment type="caution">
    <text evidence="1">The sequence shown here is derived from an EMBL/GenBank/DDBJ whole genome shotgun (WGS) entry which is preliminary data.</text>
</comment>
<organism evidence="1 2">
    <name type="scientific">Daphnia galeata</name>
    <dbReference type="NCBI Taxonomy" id="27404"/>
    <lineage>
        <taxon>Eukaryota</taxon>
        <taxon>Metazoa</taxon>
        <taxon>Ecdysozoa</taxon>
        <taxon>Arthropoda</taxon>
        <taxon>Crustacea</taxon>
        <taxon>Branchiopoda</taxon>
        <taxon>Diplostraca</taxon>
        <taxon>Cladocera</taxon>
        <taxon>Anomopoda</taxon>
        <taxon>Daphniidae</taxon>
        <taxon>Daphnia</taxon>
    </lineage>
</organism>
<dbReference type="EMBL" id="CAKKLH010000105">
    <property type="protein sequence ID" value="CAH0103238.1"/>
    <property type="molecule type" value="Genomic_DNA"/>
</dbReference>
<dbReference type="AlphaFoldDB" id="A0A8J2WDQ1"/>
<reference evidence="1" key="1">
    <citation type="submission" date="2021-11" db="EMBL/GenBank/DDBJ databases">
        <authorList>
            <person name="Schell T."/>
        </authorList>
    </citation>
    <scope>NUCLEOTIDE SEQUENCE</scope>
    <source>
        <strain evidence="1">M5</strain>
    </source>
</reference>
<gene>
    <name evidence="1" type="ORF">DGAL_LOCUS5772</name>
</gene>
<name>A0A8J2WDQ1_9CRUS</name>
<sequence length="198" mass="22281">MTKTGRHNVLRSLEPVTKLMGLLGIPIPASMEVSSCRLTCHLYSTFCFLTVMSIQSIQVIHIIYNAKDVSMGYCLSGLSSSSSALSWNLIIESLNLALYAVDSHICLLLLTLLMRSKTWTDLINSFKLLDDNLPKHNIFVILLQLKAIHQLIEDKLIKRKVSSLTSVESQRSQPSSQLTVLRRHHRLICKAILKINPN</sequence>
<proteinExistence type="predicted"/>
<evidence type="ECO:0000313" key="2">
    <source>
        <dbReference type="Proteomes" id="UP000789390"/>
    </source>
</evidence>